<dbReference type="EMBL" id="JAOAOG010000179">
    <property type="protein sequence ID" value="KAJ6242260.1"/>
    <property type="molecule type" value="Genomic_DNA"/>
</dbReference>
<proteinExistence type="predicted"/>
<accession>A0ABQ8YCI7</accession>
<keyword evidence="2" id="KW-1185">Reference proteome</keyword>
<organism evidence="1 2">
    <name type="scientific">Anaeramoeba flamelloides</name>
    <dbReference type="NCBI Taxonomy" id="1746091"/>
    <lineage>
        <taxon>Eukaryota</taxon>
        <taxon>Metamonada</taxon>
        <taxon>Anaeramoebidae</taxon>
        <taxon>Anaeramoeba</taxon>
    </lineage>
</organism>
<name>A0ABQ8YCI7_9EUKA</name>
<comment type="caution">
    <text evidence="1">The sequence shown here is derived from an EMBL/GenBank/DDBJ whole genome shotgun (WGS) entry which is preliminary data.</text>
</comment>
<evidence type="ECO:0000313" key="1">
    <source>
        <dbReference type="EMBL" id="KAJ6242260.1"/>
    </source>
</evidence>
<protein>
    <submittedName>
        <fullName evidence="1">Uncharacterized protein</fullName>
    </submittedName>
</protein>
<gene>
    <name evidence="1" type="ORF">M0813_22779</name>
</gene>
<sequence>MMTRLTSQGNTQITLLMTDKVFGGTIVGISMVVSTDCLCFSKTYSSLHSKNHHESSKVFVTISADEPQQII</sequence>
<reference evidence="1" key="1">
    <citation type="submission" date="2022-08" db="EMBL/GenBank/DDBJ databases">
        <title>Novel sulfate-reducing endosymbionts in the free-living metamonad Anaeramoeba.</title>
        <authorList>
            <person name="Jerlstrom-Hultqvist J."/>
            <person name="Cepicka I."/>
            <person name="Gallot-Lavallee L."/>
            <person name="Salas-Leiva D."/>
            <person name="Curtis B.A."/>
            <person name="Zahonova K."/>
            <person name="Pipaliya S."/>
            <person name="Dacks J."/>
            <person name="Roger A.J."/>
        </authorList>
    </citation>
    <scope>NUCLEOTIDE SEQUENCE</scope>
    <source>
        <strain evidence="1">Schooner1</strain>
    </source>
</reference>
<evidence type="ECO:0000313" key="2">
    <source>
        <dbReference type="Proteomes" id="UP001150062"/>
    </source>
</evidence>
<dbReference type="Proteomes" id="UP001150062">
    <property type="component" value="Unassembled WGS sequence"/>
</dbReference>